<name>A0A1M7E4F5_9BACL</name>
<proteinExistence type="predicted"/>
<protein>
    <submittedName>
        <fullName evidence="2">Uncharacterized protein</fullName>
    </submittedName>
</protein>
<feature type="transmembrane region" description="Helical" evidence="1">
    <location>
        <begin position="6"/>
        <end position="24"/>
    </location>
</feature>
<dbReference type="RefSeq" id="WP_072709182.1">
    <property type="nucleotide sequence ID" value="NZ_FRCF01000003.1"/>
</dbReference>
<accession>A0A1M7E4F5</accession>
<dbReference type="STRING" id="1123231.SAMN02745189_01095"/>
<reference evidence="2 3" key="1">
    <citation type="submission" date="2016-11" db="EMBL/GenBank/DDBJ databases">
        <authorList>
            <person name="Jaros S."/>
            <person name="Januszkiewicz K."/>
            <person name="Wedrychowicz H."/>
        </authorList>
    </citation>
    <scope>NUCLEOTIDE SEQUENCE [LARGE SCALE GENOMIC DNA]</scope>
    <source>
        <strain evidence="2 3">DSM 16010</strain>
    </source>
</reference>
<feature type="transmembrane region" description="Helical" evidence="1">
    <location>
        <begin position="36"/>
        <end position="59"/>
    </location>
</feature>
<keyword evidence="1" id="KW-1133">Transmembrane helix</keyword>
<keyword evidence="1" id="KW-0472">Membrane</keyword>
<gene>
    <name evidence="2" type="ORF">SAMN02745189_01095</name>
</gene>
<dbReference type="Proteomes" id="UP000184206">
    <property type="component" value="Unassembled WGS sequence"/>
</dbReference>
<evidence type="ECO:0000313" key="3">
    <source>
        <dbReference type="Proteomes" id="UP000184206"/>
    </source>
</evidence>
<keyword evidence="1" id="KW-0812">Transmembrane</keyword>
<evidence type="ECO:0000313" key="2">
    <source>
        <dbReference type="EMBL" id="SHL86580.1"/>
    </source>
</evidence>
<keyword evidence="3" id="KW-1185">Reference proteome</keyword>
<dbReference type="EMBL" id="FRCF01000003">
    <property type="protein sequence ID" value="SHL86580.1"/>
    <property type="molecule type" value="Genomic_DNA"/>
</dbReference>
<dbReference type="OrthoDB" id="9922216at2"/>
<sequence>MILRAILGTLVMVFFIIPFTRRIQQDRREGQETSRWNYIFIIMAAVLWIFMIASVIVYYS</sequence>
<organism evidence="2 3">
    <name type="scientific">Lacicoccus alkaliphilus DSM 16010</name>
    <dbReference type="NCBI Taxonomy" id="1123231"/>
    <lineage>
        <taxon>Bacteria</taxon>
        <taxon>Bacillati</taxon>
        <taxon>Bacillota</taxon>
        <taxon>Bacilli</taxon>
        <taxon>Bacillales</taxon>
        <taxon>Salinicoccaceae</taxon>
        <taxon>Lacicoccus</taxon>
    </lineage>
</organism>
<evidence type="ECO:0000256" key="1">
    <source>
        <dbReference type="SAM" id="Phobius"/>
    </source>
</evidence>
<dbReference type="AlphaFoldDB" id="A0A1M7E4F5"/>